<keyword evidence="1" id="KW-0472">Membrane</keyword>
<reference evidence="3" key="1">
    <citation type="submission" date="2015-11" db="EMBL/GenBank/DDBJ databases">
        <authorList>
            <person name="Dugat-Bony E."/>
        </authorList>
    </citation>
    <scope>NUCLEOTIDE SEQUENCE [LARGE SCALE GENOMIC DNA]</scope>
    <source>
        <strain evidence="3">Mu292</strain>
    </source>
</reference>
<dbReference type="EMBL" id="FAUH01000006">
    <property type="protein sequence ID" value="CUU65811.1"/>
    <property type="molecule type" value="Genomic_DNA"/>
</dbReference>
<keyword evidence="3" id="KW-1185">Reference proteome</keyword>
<feature type="transmembrane region" description="Helical" evidence="1">
    <location>
        <begin position="77"/>
        <end position="101"/>
    </location>
</feature>
<accession>A0A0X2NM44</accession>
<organism evidence="2 3">
    <name type="scientific">Corynebacterium variabile</name>
    <dbReference type="NCBI Taxonomy" id="1727"/>
    <lineage>
        <taxon>Bacteria</taxon>
        <taxon>Bacillati</taxon>
        <taxon>Actinomycetota</taxon>
        <taxon>Actinomycetes</taxon>
        <taxon>Mycobacteriales</taxon>
        <taxon>Corynebacteriaceae</taxon>
        <taxon>Corynebacterium</taxon>
    </lineage>
</organism>
<feature type="transmembrane region" description="Helical" evidence="1">
    <location>
        <begin position="6"/>
        <end position="33"/>
    </location>
</feature>
<evidence type="ECO:0000313" key="2">
    <source>
        <dbReference type="EMBL" id="CUU65811.1"/>
    </source>
</evidence>
<gene>
    <name evidence="2" type="ORF">CVAR292_01146</name>
</gene>
<dbReference type="AlphaFoldDB" id="A0A0X2NM44"/>
<keyword evidence="1" id="KW-1133">Transmembrane helix</keyword>
<dbReference type="InterPro" id="IPR025962">
    <property type="entry name" value="SdpI/YhfL"/>
</dbReference>
<proteinExistence type="predicted"/>
<sequence>MIVLSVLLFVLGIAVLVTGLMGLTGTLPGNRWVGLRIPEVRKSKDMWVTGHRIAGPFWTGAGVALLLSGLVSLQGGWLWVVAGVLAIGALALIGIGAANAAHIMAQIDLRKGQEAEQQRAAAGCCSSGNNAPAASEDAGLVIPPVNGATGVVSPAGDSCGGSCGDCGACDHGDDDLSGTTTSLSAPKLDLDAARRAMAARDGK</sequence>
<evidence type="ECO:0000313" key="3">
    <source>
        <dbReference type="Proteomes" id="UP000182498"/>
    </source>
</evidence>
<dbReference type="RefSeq" id="WP_073883849.1">
    <property type="nucleotide sequence ID" value="NZ_CAURZS010000005.1"/>
</dbReference>
<dbReference type="Proteomes" id="UP000182498">
    <property type="component" value="Unassembled WGS sequence"/>
</dbReference>
<protein>
    <submittedName>
        <fullName evidence="2">SdpI/YhfL protein family</fullName>
    </submittedName>
</protein>
<feature type="transmembrane region" description="Helical" evidence="1">
    <location>
        <begin position="53"/>
        <end position="71"/>
    </location>
</feature>
<keyword evidence="1" id="KW-0812">Transmembrane</keyword>
<dbReference type="Pfam" id="PF13630">
    <property type="entry name" value="SdpI"/>
    <property type="match status" value="1"/>
</dbReference>
<dbReference type="OrthoDB" id="4420493at2"/>
<name>A0A0X2NM44_9CORY</name>
<evidence type="ECO:0000256" key="1">
    <source>
        <dbReference type="SAM" id="Phobius"/>
    </source>
</evidence>